<reference evidence="3" key="1">
    <citation type="submission" date="2020-12" db="UniProtKB">
        <authorList>
            <consortium name="WormBaseParasite"/>
        </authorList>
    </citation>
    <scope>IDENTIFICATION</scope>
    <source>
        <strain evidence="3">MHco3</strain>
    </source>
</reference>
<organism evidence="2 3">
    <name type="scientific">Haemonchus contortus</name>
    <name type="common">Barber pole worm</name>
    <dbReference type="NCBI Taxonomy" id="6289"/>
    <lineage>
        <taxon>Eukaryota</taxon>
        <taxon>Metazoa</taxon>
        <taxon>Ecdysozoa</taxon>
        <taxon>Nematoda</taxon>
        <taxon>Chromadorea</taxon>
        <taxon>Rhabditida</taxon>
        <taxon>Rhabditina</taxon>
        <taxon>Rhabditomorpha</taxon>
        <taxon>Strongyloidea</taxon>
        <taxon>Trichostrongylidae</taxon>
        <taxon>Haemonchus</taxon>
    </lineage>
</organism>
<dbReference type="Proteomes" id="UP000025227">
    <property type="component" value="Unplaced"/>
</dbReference>
<feature type="region of interest" description="Disordered" evidence="1">
    <location>
        <begin position="29"/>
        <end position="50"/>
    </location>
</feature>
<dbReference type="WBParaSite" id="HCON_00174360-00001">
    <property type="protein sequence ID" value="HCON_00174360-00001"/>
    <property type="gene ID" value="HCON_00174360"/>
</dbReference>
<evidence type="ECO:0000313" key="3">
    <source>
        <dbReference type="WBParaSite" id="HCON_00174360-00001"/>
    </source>
</evidence>
<protein>
    <submittedName>
        <fullName evidence="3">Protein kinase domain-containing protein</fullName>
    </submittedName>
</protein>
<evidence type="ECO:0000313" key="2">
    <source>
        <dbReference type="Proteomes" id="UP000025227"/>
    </source>
</evidence>
<keyword evidence="2" id="KW-1185">Reference proteome</keyword>
<feature type="compositionally biased region" description="Low complexity" evidence="1">
    <location>
        <begin position="29"/>
        <end position="48"/>
    </location>
</feature>
<proteinExistence type="predicted"/>
<sequence length="920" mass="103773">MEQQHHASAGAVHAPKTLDATLPQLQHSSDLLSRPAAPSPAAGGSVPHSEVKRCRNFMRSETVPHSIMVNYPFISPNRSVSESQGFYQLHAVPICSVIAGSPGLPSQHLQHISTPPRPSILRKRKESSNILHGSAKRRLPSLVEVSSTANRSTLMAAHASEPALQALPCGIENTEESPRKRMRKQTFETDPASDQIKMAVDVVQPVSVGSEVWGISDHSMLMKAFAPMIVDEKKKRGRPRAGTRPATVVPVELHRSVSLFVDIDSPESGPCDLPAGEMASVRGSTASVPPVHLNGTKRGLAENLNRAQESPVENDVECGNGSTEECISLLNIWRREKNKFKKSGPSVYTKDSCSAGVGSSKLPATLRTALTSNEEQANDAVKVLVEFLRKTKEAKTFIQQLWNAALATPNLNKFFDMGAHAVVKIRLPVAPCCSGSNVRQLRRTSLAQFEVDLSDVESGLHEVMDLIDEMISFLTKEESHEATFCCTKRSFIRETSEKASQVRDRHKELERAFLARRSRARVLLEDDFHSVLRSAKLVPNGTVGLDDNVFTFPSEHRHKSLSFPDALASNILPYKCHFSLLQSFDGSPTIEMDDSMIDEELSIRVQHISQRLDGQMAIEENVLRSFKLLHSLYDREYRRDDRRGIESCDSETLSTDRRFRSLRFMLALPPSKLSPNRKLDFGDHCDSIINCPEGSDMNQHMLGISPFWKTAKTNAIRKSWRCTRAGRIMRDSQRFGYFPSYLLRDDYKEYYVEDLIDHCNQTRYRIDYNRMEQIWSHLERNVFAYKHHLAQNRRRLEGSRKNAELFKENLPVCLSCTQVEAEKFSEDNDVLRSEMEDFTNEGVSAREILATAFRAIHQTTVIMIQTRDAILELVHSILEGRENAAQQTDSVYDEELFTRQMEQTLQQSFEEIQSSSKMQH</sequence>
<evidence type="ECO:0000256" key="1">
    <source>
        <dbReference type="SAM" id="MobiDB-lite"/>
    </source>
</evidence>
<dbReference type="OrthoDB" id="5847483at2759"/>
<dbReference type="AlphaFoldDB" id="A0A7I5EEB0"/>
<name>A0A7I5EEB0_HAECO</name>
<accession>A0A7I5EEB0</accession>
<dbReference type="OMA" id="VEYCERN"/>